<evidence type="ECO:0000259" key="1">
    <source>
        <dbReference type="Pfam" id="PF13788"/>
    </source>
</evidence>
<sequence length="132" mass="14724">MRRPHGDGWREAGELRYLRSMEDHLTTFGETRVLVCAPQGALLAAETDANDFIGAVWSHEAEWVAIPTTRLGHDFLRLSTRLAGLVIQKFVNYRLNLAIVGDISKEIAGSDALRDFVHEFEPGPVRLVRSGP</sequence>
<feature type="domain" description="DUF4180" evidence="1">
    <location>
        <begin position="30"/>
        <end position="123"/>
    </location>
</feature>
<evidence type="ECO:0000313" key="2">
    <source>
        <dbReference type="EMBL" id="XDO97505.1"/>
    </source>
</evidence>
<dbReference type="Pfam" id="PF13788">
    <property type="entry name" value="DUF4180"/>
    <property type="match status" value="1"/>
</dbReference>
<dbReference type="AlphaFoldDB" id="A0AB39KUT0"/>
<proteinExistence type="predicted"/>
<reference evidence="2" key="1">
    <citation type="submission" date="2024-06" db="EMBL/GenBank/DDBJ databases">
        <title>Caulobacter inopinatus, sp. nov.</title>
        <authorList>
            <person name="Donachie S.P."/>
        </authorList>
    </citation>
    <scope>NUCLEOTIDE SEQUENCE</scope>
    <source>
        <strain evidence="2">73W</strain>
    </source>
</reference>
<name>A0AB39KUT0_9CAUL</name>
<accession>A0AB39KUT0</accession>
<dbReference type="InterPro" id="IPR025438">
    <property type="entry name" value="DUF4180"/>
</dbReference>
<dbReference type="EMBL" id="CP158375">
    <property type="protein sequence ID" value="XDO97505.1"/>
    <property type="molecule type" value="Genomic_DNA"/>
</dbReference>
<protein>
    <submittedName>
        <fullName evidence="2">DUF4180 domain-containing protein</fullName>
    </submittedName>
</protein>
<organism evidence="2">
    <name type="scientific">Caulobacter sp. 73W</name>
    <dbReference type="NCBI Taxonomy" id="3161137"/>
    <lineage>
        <taxon>Bacteria</taxon>
        <taxon>Pseudomonadati</taxon>
        <taxon>Pseudomonadota</taxon>
        <taxon>Alphaproteobacteria</taxon>
        <taxon>Caulobacterales</taxon>
        <taxon>Caulobacteraceae</taxon>
        <taxon>Caulobacter</taxon>
    </lineage>
</organism>
<dbReference type="RefSeq" id="WP_369060767.1">
    <property type="nucleotide sequence ID" value="NZ_CP158375.1"/>
</dbReference>
<gene>
    <name evidence="2" type="ORF">ABOZ73_03535</name>
</gene>